<gene>
    <name evidence="10" type="primary">fldA1</name>
    <name evidence="10" type="ORF">ASUIS_1797</name>
</gene>
<dbReference type="GO" id="GO:0009055">
    <property type="term" value="F:electron transfer activity"/>
    <property type="evidence" value="ECO:0007669"/>
    <property type="project" value="UniProtKB-UniRule"/>
</dbReference>
<dbReference type="PRINTS" id="PR00369">
    <property type="entry name" value="FLAVODOXIN"/>
</dbReference>
<evidence type="ECO:0000313" key="10">
    <source>
        <dbReference type="EMBL" id="AXX90264.1"/>
    </source>
</evidence>
<comment type="similarity">
    <text evidence="2 8">Belongs to the flavodoxin family.</text>
</comment>
<dbReference type="NCBIfam" id="NF006738">
    <property type="entry name" value="PRK09267.1-4"/>
    <property type="match status" value="1"/>
</dbReference>
<keyword evidence="3 8" id="KW-0813">Transport</keyword>
<dbReference type="PANTHER" id="PTHR42809:SF1">
    <property type="entry name" value="FLAVODOXIN 1"/>
    <property type="match status" value="1"/>
</dbReference>
<evidence type="ECO:0000256" key="4">
    <source>
        <dbReference type="ARBA" id="ARBA00022630"/>
    </source>
</evidence>
<keyword evidence="5 8" id="KW-0288">FMN</keyword>
<dbReference type="PROSITE" id="PS00201">
    <property type="entry name" value="FLAVODOXIN"/>
    <property type="match status" value="1"/>
</dbReference>
<dbReference type="PANTHER" id="PTHR42809">
    <property type="entry name" value="FLAVODOXIN 2"/>
    <property type="match status" value="1"/>
</dbReference>
<keyword evidence="4 8" id="KW-0285">Flavoprotein</keyword>
<sequence>MATVIYYSSSTGNTEKSAGRIRKNLSKDIKLVNISNDGFENIEQYDKIILGSSTWGDGELQDDWDEKWKEFCKIDFSGKTVALFGLGDQDSYADTFLDAMGLIYEELINKGVNIIGHTLTEGYDFDSSKAVVDDEFVGLALDEDNQSDLSKGRIAQWCESIKAQIL</sequence>
<proteinExistence type="inferred from homology"/>
<dbReference type="InterPro" id="IPR010086">
    <property type="entry name" value="Flavodoxin_lc"/>
</dbReference>
<feature type="domain" description="Flavodoxin-like" evidence="9">
    <location>
        <begin position="3"/>
        <end position="162"/>
    </location>
</feature>
<evidence type="ECO:0000256" key="6">
    <source>
        <dbReference type="ARBA" id="ARBA00022982"/>
    </source>
</evidence>
<organism evidence="10 11">
    <name type="scientific">Arcobacter suis CECT 7833</name>
    <dbReference type="NCBI Taxonomy" id="663365"/>
    <lineage>
        <taxon>Bacteria</taxon>
        <taxon>Pseudomonadati</taxon>
        <taxon>Campylobacterota</taxon>
        <taxon>Epsilonproteobacteria</taxon>
        <taxon>Campylobacterales</taxon>
        <taxon>Arcobacteraceae</taxon>
        <taxon>Arcobacter</taxon>
    </lineage>
</organism>
<dbReference type="RefSeq" id="WP_118886783.1">
    <property type="nucleotide sequence ID" value="NZ_CP032100.1"/>
</dbReference>
<dbReference type="Pfam" id="PF00258">
    <property type="entry name" value="Flavodoxin_1"/>
    <property type="match status" value="1"/>
</dbReference>
<dbReference type="InterPro" id="IPR029039">
    <property type="entry name" value="Flavoprotein-like_sf"/>
</dbReference>
<evidence type="ECO:0000259" key="9">
    <source>
        <dbReference type="PROSITE" id="PS50902"/>
    </source>
</evidence>
<dbReference type="NCBIfam" id="NF006739">
    <property type="entry name" value="PRK09267.1-5"/>
    <property type="match status" value="1"/>
</dbReference>
<evidence type="ECO:0000256" key="1">
    <source>
        <dbReference type="ARBA" id="ARBA00001917"/>
    </source>
</evidence>
<dbReference type="InterPro" id="IPR008254">
    <property type="entry name" value="Flavodoxin/NO_synth"/>
</dbReference>
<name>A0AAD0SRB6_9BACT</name>
<keyword evidence="7" id="KW-0535">Nitrogen fixation</keyword>
<dbReference type="NCBIfam" id="TIGR01752">
    <property type="entry name" value="flav_long"/>
    <property type="match status" value="1"/>
</dbReference>
<dbReference type="AlphaFoldDB" id="A0AAD0SRB6"/>
<evidence type="ECO:0000256" key="5">
    <source>
        <dbReference type="ARBA" id="ARBA00022643"/>
    </source>
</evidence>
<evidence type="ECO:0000313" key="11">
    <source>
        <dbReference type="Proteomes" id="UP000263040"/>
    </source>
</evidence>
<evidence type="ECO:0000256" key="3">
    <source>
        <dbReference type="ARBA" id="ARBA00022448"/>
    </source>
</evidence>
<dbReference type="PIRSF" id="PIRSF038996">
    <property type="entry name" value="FldA"/>
    <property type="match status" value="1"/>
</dbReference>
<dbReference type="SUPFAM" id="SSF52218">
    <property type="entry name" value="Flavoproteins"/>
    <property type="match status" value="1"/>
</dbReference>
<dbReference type="GO" id="GO:0010181">
    <property type="term" value="F:FMN binding"/>
    <property type="evidence" value="ECO:0007669"/>
    <property type="project" value="UniProtKB-UniRule"/>
</dbReference>
<dbReference type="Proteomes" id="UP000263040">
    <property type="component" value="Chromosome"/>
</dbReference>
<comment type="function">
    <text evidence="8">Low-potential electron donor to a number of redox enzymes.</text>
</comment>
<protein>
    <recommendedName>
        <fullName evidence="8">Flavodoxin</fullName>
    </recommendedName>
</protein>
<dbReference type="InterPro" id="IPR001094">
    <property type="entry name" value="Flavdoxin-like"/>
</dbReference>
<dbReference type="PROSITE" id="PS50902">
    <property type="entry name" value="FLAVODOXIN_LIKE"/>
    <property type="match status" value="1"/>
</dbReference>
<keyword evidence="11" id="KW-1185">Reference proteome</keyword>
<dbReference type="Gene3D" id="3.40.50.360">
    <property type="match status" value="1"/>
</dbReference>
<accession>A0AAD0SRB6</accession>
<dbReference type="EMBL" id="CP032100">
    <property type="protein sequence ID" value="AXX90264.1"/>
    <property type="molecule type" value="Genomic_DNA"/>
</dbReference>
<evidence type="ECO:0000256" key="2">
    <source>
        <dbReference type="ARBA" id="ARBA00005267"/>
    </source>
</evidence>
<keyword evidence="6 8" id="KW-0249">Electron transport</keyword>
<dbReference type="InterPro" id="IPR001226">
    <property type="entry name" value="Flavodoxin_CS"/>
</dbReference>
<reference evidence="10 11" key="1">
    <citation type="submission" date="2018-08" db="EMBL/GenBank/DDBJ databases">
        <title>Complete genome of the Arcobacter suis type strain LMG 26152.</title>
        <authorList>
            <person name="Miller W.G."/>
            <person name="Yee E."/>
            <person name="Bono J.L."/>
        </authorList>
    </citation>
    <scope>NUCLEOTIDE SEQUENCE [LARGE SCALE GENOMIC DNA]</scope>
    <source>
        <strain evidence="10 11">CECT 7833</strain>
    </source>
</reference>
<dbReference type="InterPro" id="IPR050619">
    <property type="entry name" value="Flavodoxin"/>
</dbReference>
<evidence type="ECO:0000256" key="7">
    <source>
        <dbReference type="ARBA" id="ARBA00023231"/>
    </source>
</evidence>
<evidence type="ECO:0000256" key="8">
    <source>
        <dbReference type="PIRNR" id="PIRNR038996"/>
    </source>
</evidence>
<dbReference type="KEGG" id="asui:ASUIS_1797"/>
<comment type="cofactor">
    <cofactor evidence="1 8">
        <name>FMN</name>
        <dbReference type="ChEBI" id="CHEBI:58210"/>
    </cofactor>
</comment>